<dbReference type="GO" id="GO:0004751">
    <property type="term" value="F:ribose-5-phosphate isomerase activity"/>
    <property type="evidence" value="ECO:0007669"/>
    <property type="project" value="UniProtKB-EC"/>
</dbReference>
<evidence type="ECO:0000256" key="6">
    <source>
        <dbReference type="ARBA" id="ARBA00023235"/>
    </source>
</evidence>
<dbReference type="InterPro" id="IPR020672">
    <property type="entry name" value="Ribose5P_isomerase_typA_subgr"/>
</dbReference>
<dbReference type="EMBL" id="JH431607">
    <property type="status" value="NOT_ANNOTATED_CDS"/>
    <property type="molecule type" value="Genomic_DNA"/>
</dbReference>
<dbReference type="OMA" id="ACHVQEK"/>
<reference evidence="10" key="1">
    <citation type="submission" date="2011-05" db="EMBL/GenBank/DDBJ databases">
        <authorList>
            <person name="Richards S.R."/>
            <person name="Qu J."/>
            <person name="Jiang H."/>
            <person name="Jhangiani S.N."/>
            <person name="Agravi P."/>
            <person name="Goodspeed R."/>
            <person name="Gross S."/>
            <person name="Mandapat C."/>
            <person name="Jackson L."/>
            <person name="Mathew T."/>
            <person name="Pu L."/>
            <person name="Thornton R."/>
            <person name="Saada N."/>
            <person name="Wilczek-Boney K.B."/>
            <person name="Lee S."/>
            <person name="Kovar C."/>
            <person name="Wu Y."/>
            <person name="Scherer S.E."/>
            <person name="Worley K.C."/>
            <person name="Muzny D.M."/>
            <person name="Gibbs R."/>
        </authorList>
    </citation>
    <scope>NUCLEOTIDE SEQUENCE</scope>
    <source>
        <strain evidence="10">Brora</strain>
    </source>
</reference>
<dbReference type="HAMAP" id="MF_00170">
    <property type="entry name" value="Rib_5P_isom_A"/>
    <property type="match status" value="1"/>
</dbReference>
<comment type="pathway">
    <text evidence="2">Carbohydrate degradation; pentose phosphate pathway; D-ribose 5-phosphate from D-ribulose 5-phosphate (non-oxidative stage): step 1/1.</text>
</comment>
<dbReference type="HOGENOM" id="CLU_056590_0_2_1"/>
<dbReference type="STRING" id="126957.T1IW49"/>
<keyword evidence="10" id="KW-1185">Reference proteome</keyword>
<dbReference type="NCBIfam" id="NF001924">
    <property type="entry name" value="PRK00702.1"/>
    <property type="match status" value="1"/>
</dbReference>
<dbReference type="AlphaFoldDB" id="T1IW49"/>
<dbReference type="FunFam" id="3.30.70.260:FF:000018">
    <property type="entry name" value="Ribose-5-phosphate isomerase A"/>
    <property type="match status" value="1"/>
</dbReference>
<evidence type="ECO:0000256" key="3">
    <source>
        <dbReference type="ARBA" id="ARBA00008088"/>
    </source>
</evidence>
<dbReference type="PANTHER" id="PTHR11934">
    <property type="entry name" value="RIBOSE-5-PHOSPHATE ISOMERASE"/>
    <property type="match status" value="1"/>
</dbReference>
<dbReference type="PhylomeDB" id="T1IW49"/>
<dbReference type="Gene3D" id="3.30.70.260">
    <property type="match status" value="1"/>
</dbReference>
<comment type="similarity">
    <text evidence="3">Belongs to the ribose 5-phosphate isomerase family.</text>
</comment>
<dbReference type="UniPathway" id="UPA00115">
    <property type="reaction ID" value="UER00412"/>
</dbReference>
<dbReference type="NCBIfam" id="TIGR00021">
    <property type="entry name" value="rpiA"/>
    <property type="match status" value="1"/>
</dbReference>
<evidence type="ECO:0000256" key="2">
    <source>
        <dbReference type="ARBA" id="ARBA00004988"/>
    </source>
</evidence>
<evidence type="ECO:0000256" key="1">
    <source>
        <dbReference type="ARBA" id="ARBA00001713"/>
    </source>
</evidence>
<dbReference type="CDD" id="cd01398">
    <property type="entry name" value="RPI_A"/>
    <property type="match status" value="1"/>
</dbReference>
<dbReference type="SUPFAM" id="SSF75445">
    <property type="entry name" value="D-ribose-5-phosphate isomerase (RpiA), lid domain"/>
    <property type="match status" value="1"/>
</dbReference>
<accession>T1IW49</accession>
<dbReference type="EC" id="5.3.1.6" evidence="4"/>
<dbReference type="FunFam" id="3.40.50.1360:FF:000014">
    <property type="entry name" value="Ribose 5-phosphate isomerase"/>
    <property type="match status" value="1"/>
</dbReference>
<evidence type="ECO:0000313" key="10">
    <source>
        <dbReference type="Proteomes" id="UP000014500"/>
    </source>
</evidence>
<dbReference type="GO" id="GO:0005737">
    <property type="term" value="C:cytoplasm"/>
    <property type="evidence" value="ECO:0007669"/>
    <property type="project" value="TreeGrafter"/>
</dbReference>
<dbReference type="SUPFAM" id="SSF100950">
    <property type="entry name" value="NagB/RpiA/CoA transferase-like"/>
    <property type="match status" value="1"/>
</dbReference>
<sequence length="232" mass="25412">MIENAKKAAAYKAVDAYVKNNYAVGIGSGSTIIYAVQRLASKIREEKLSIVCVPTSFQAHQLILENNLQLTTLDQYPELDIVFDGADEADSDLTLIKGGGGCQTQEKIVAACAKQFIVIADYRKNSKKLGDNWLKGIPIEVIPMAYVPIMQRLKSLGGTAELRMAQMKAGPVITDNGNFILDWKFDKVPNDWDKVNTIIKMFPGVVETGLFVRLATKAYFGEADGSVTEKSA</sequence>
<reference evidence="9" key="2">
    <citation type="submission" date="2015-02" db="UniProtKB">
        <authorList>
            <consortium name="EnsemblMetazoa"/>
        </authorList>
    </citation>
    <scope>IDENTIFICATION</scope>
</reference>
<evidence type="ECO:0000256" key="5">
    <source>
        <dbReference type="ARBA" id="ARBA00019150"/>
    </source>
</evidence>
<dbReference type="EnsemblMetazoa" id="SMAR005409-RA">
    <property type="protein sequence ID" value="SMAR005409-PA"/>
    <property type="gene ID" value="SMAR005409"/>
</dbReference>
<dbReference type="GO" id="GO:0009052">
    <property type="term" value="P:pentose-phosphate shunt, non-oxidative branch"/>
    <property type="evidence" value="ECO:0007669"/>
    <property type="project" value="InterPro"/>
</dbReference>
<dbReference type="Proteomes" id="UP000014500">
    <property type="component" value="Unassembled WGS sequence"/>
</dbReference>
<keyword evidence="6" id="KW-0413">Isomerase</keyword>
<dbReference type="PANTHER" id="PTHR11934:SF0">
    <property type="entry name" value="RIBOSE-5-PHOSPHATE ISOMERASE"/>
    <property type="match status" value="1"/>
</dbReference>
<comment type="catalytic activity">
    <reaction evidence="1">
        <text>aldehydo-D-ribose 5-phosphate = D-ribulose 5-phosphate</text>
        <dbReference type="Rhea" id="RHEA:14657"/>
        <dbReference type="ChEBI" id="CHEBI:58121"/>
        <dbReference type="ChEBI" id="CHEBI:58273"/>
        <dbReference type="EC" id="5.3.1.6"/>
    </reaction>
</comment>
<dbReference type="Gene3D" id="3.40.50.1360">
    <property type="match status" value="1"/>
</dbReference>
<organism evidence="9 10">
    <name type="scientific">Strigamia maritima</name>
    <name type="common">European centipede</name>
    <name type="synonym">Geophilus maritimus</name>
    <dbReference type="NCBI Taxonomy" id="126957"/>
    <lineage>
        <taxon>Eukaryota</taxon>
        <taxon>Metazoa</taxon>
        <taxon>Ecdysozoa</taxon>
        <taxon>Arthropoda</taxon>
        <taxon>Myriapoda</taxon>
        <taxon>Chilopoda</taxon>
        <taxon>Pleurostigmophora</taxon>
        <taxon>Geophilomorpha</taxon>
        <taxon>Linotaeniidae</taxon>
        <taxon>Strigamia</taxon>
    </lineage>
</organism>
<evidence type="ECO:0000256" key="7">
    <source>
        <dbReference type="ARBA" id="ARBA00029734"/>
    </source>
</evidence>
<dbReference type="GO" id="GO:0006014">
    <property type="term" value="P:D-ribose metabolic process"/>
    <property type="evidence" value="ECO:0007669"/>
    <property type="project" value="TreeGrafter"/>
</dbReference>
<evidence type="ECO:0000256" key="4">
    <source>
        <dbReference type="ARBA" id="ARBA00011959"/>
    </source>
</evidence>
<evidence type="ECO:0000256" key="8">
    <source>
        <dbReference type="ARBA" id="ARBA00032273"/>
    </source>
</evidence>
<evidence type="ECO:0000313" key="9">
    <source>
        <dbReference type="EnsemblMetazoa" id="SMAR005409-PA"/>
    </source>
</evidence>
<dbReference type="Pfam" id="PF06026">
    <property type="entry name" value="Rib_5-P_isom_A"/>
    <property type="match status" value="1"/>
</dbReference>
<dbReference type="eggNOG" id="KOG3075">
    <property type="taxonomic scope" value="Eukaryota"/>
</dbReference>
<proteinExistence type="inferred from homology"/>
<name>T1IW49_STRMM</name>
<protein>
    <recommendedName>
        <fullName evidence="5">Ribose-5-phosphate isomerase</fullName>
        <ecNumber evidence="4">5.3.1.6</ecNumber>
    </recommendedName>
    <alternativeName>
        <fullName evidence="8">D-ribose-5-phosphate ketol-isomerase</fullName>
    </alternativeName>
    <alternativeName>
        <fullName evidence="7">Phosphoriboisomerase</fullName>
    </alternativeName>
</protein>
<dbReference type="InterPro" id="IPR004788">
    <property type="entry name" value="Ribose5P_isomerase_type_A"/>
</dbReference>
<dbReference type="InterPro" id="IPR037171">
    <property type="entry name" value="NagB/RpiA_transferase-like"/>
</dbReference>